<feature type="domain" description="Glycoside hydrolase family 42 N-terminal" evidence="9">
    <location>
        <begin position="47"/>
        <end position="406"/>
    </location>
</feature>
<evidence type="ECO:0000256" key="7">
    <source>
        <dbReference type="ARBA" id="ARBA00023295"/>
    </source>
</evidence>
<gene>
    <name evidence="11" type="ORF">GM658_04975</name>
</gene>
<name>A0A6L6QE62_9BURK</name>
<evidence type="ECO:0000259" key="10">
    <source>
        <dbReference type="Pfam" id="PF08532"/>
    </source>
</evidence>
<reference evidence="11 12" key="1">
    <citation type="submission" date="2019-11" db="EMBL/GenBank/DDBJ databases">
        <title>Type strains purchased from KCTC, JCM and DSMZ.</title>
        <authorList>
            <person name="Lu H."/>
        </authorList>
    </citation>
    <scope>NUCLEOTIDE SEQUENCE [LARGE SCALE GENOMIC DNA]</scope>
    <source>
        <strain evidence="11 12">JCM 31587</strain>
    </source>
</reference>
<dbReference type="Gene3D" id="3.40.50.880">
    <property type="match status" value="1"/>
</dbReference>
<sequence>MAMKFTRIAAACALALAVLATADAVAQSTEGHPEWPGAGQLFVGTNYQPFDRSGREQIERDIQRMKQAGMKVVRMGDLAWDAFEPSEGKFDFRLFDWIMDRMQAAGLKVIVDIPGQPAPIWLHKKYPGVDIVTERGERLDPVERYMDDTSDPDYRRLLVRLADTMTKRYAKHPALFAIGYNNESGNGMVSYSEADRKRFIGWLQRKYGSVAALNKAWASQRWSRHLNTWDEVRLPYIEGPGPYERYLDMRRFWSDQTVEVLELLEAVRKKNTPDKPAISNLWDSAGRKGFDMLATYRKFVSYGAMGFYPGDPLSAGFEATMMRAGMKSPIWFNEFTAGGPGYYGTPGRSRMWAHFGLLMGAQAVMPWTWHSHHGGEEQALFGLIDHDDRPSWKLDEFATVAKEFATLEKLGFPRLQEPKVAIAYAFDNIIATNLPKEGMNNTVRPYVNPGYMKQAHNAYEPLFKDNVDVAVIHVGHEDLSRYKLVIVPGLYLLDAASTANLRKFVAEGGTVIMTAQSAKVNDNNQWHDTPLPGGLTDVFGLRTNAFYNAGTLQTTIDGTEVKAELGAYEVLEPSTAEVLASFANLDGKTPAITVNRFGKGRAIYVATAAHPQLMRPLYRQLYASLGIGPGPATPDGVYARVVDGRTLYVNTTGEPKEVVIQGAMSGVLTGKRWQDVLRLEPLGVDLLEK</sequence>
<dbReference type="InterPro" id="IPR029062">
    <property type="entry name" value="Class_I_gatase-like"/>
</dbReference>
<keyword evidence="7" id="KW-0326">Glycosidase</keyword>
<dbReference type="Proteomes" id="UP000472320">
    <property type="component" value="Unassembled WGS sequence"/>
</dbReference>
<dbReference type="CDD" id="cd03143">
    <property type="entry name" value="A4_beta-galactosidase_middle_domain"/>
    <property type="match status" value="1"/>
</dbReference>
<dbReference type="PANTHER" id="PTHR36447">
    <property type="entry name" value="BETA-GALACTOSIDASE GANA"/>
    <property type="match status" value="1"/>
</dbReference>
<evidence type="ECO:0000313" key="12">
    <source>
        <dbReference type="Proteomes" id="UP000472320"/>
    </source>
</evidence>
<evidence type="ECO:0000256" key="4">
    <source>
        <dbReference type="ARBA" id="ARBA00022723"/>
    </source>
</evidence>
<dbReference type="GO" id="GO:0005975">
    <property type="term" value="P:carbohydrate metabolic process"/>
    <property type="evidence" value="ECO:0007669"/>
    <property type="project" value="InterPro"/>
</dbReference>
<feature type="domain" description="Beta-galactosidase trimerisation" evidence="10">
    <location>
        <begin position="419"/>
        <end position="626"/>
    </location>
</feature>
<keyword evidence="6" id="KW-0862">Zinc</keyword>
<dbReference type="InterPro" id="IPR013738">
    <property type="entry name" value="Beta_galactosidase_Trimer"/>
</dbReference>
<evidence type="ECO:0000256" key="6">
    <source>
        <dbReference type="ARBA" id="ARBA00022833"/>
    </source>
</evidence>
<dbReference type="GO" id="GO:0004565">
    <property type="term" value="F:beta-galactosidase activity"/>
    <property type="evidence" value="ECO:0007669"/>
    <property type="project" value="UniProtKB-EC"/>
</dbReference>
<accession>A0A6L6QE62</accession>
<dbReference type="PANTHER" id="PTHR36447:SF2">
    <property type="entry name" value="BETA-GALACTOSIDASE YESZ"/>
    <property type="match status" value="1"/>
</dbReference>
<protein>
    <recommendedName>
        <fullName evidence="3">beta-galactosidase</fullName>
        <ecNumber evidence="3">3.2.1.23</ecNumber>
    </recommendedName>
</protein>
<proteinExistence type="inferred from homology"/>
<dbReference type="EMBL" id="WNKX01000003">
    <property type="protein sequence ID" value="MTW09946.1"/>
    <property type="molecule type" value="Genomic_DNA"/>
</dbReference>
<dbReference type="GO" id="GO:0009341">
    <property type="term" value="C:beta-galactosidase complex"/>
    <property type="evidence" value="ECO:0007669"/>
    <property type="project" value="InterPro"/>
</dbReference>
<feature type="chain" id="PRO_5026799452" description="beta-galactosidase" evidence="8">
    <location>
        <begin position="27"/>
        <end position="689"/>
    </location>
</feature>
<dbReference type="GO" id="GO:0046872">
    <property type="term" value="F:metal ion binding"/>
    <property type="evidence" value="ECO:0007669"/>
    <property type="project" value="UniProtKB-KW"/>
</dbReference>
<comment type="similarity">
    <text evidence="2">Belongs to the glycosyl hydrolase 42 family.</text>
</comment>
<comment type="catalytic activity">
    <reaction evidence="1">
        <text>Hydrolysis of terminal non-reducing beta-D-galactose residues in beta-D-galactosides.</text>
        <dbReference type="EC" id="3.2.1.23"/>
    </reaction>
</comment>
<dbReference type="SUPFAM" id="SSF52317">
    <property type="entry name" value="Class I glutamine amidotransferase-like"/>
    <property type="match status" value="1"/>
</dbReference>
<evidence type="ECO:0000256" key="1">
    <source>
        <dbReference type="ARBA" id="ARBA00001412"/>
    </source>
</evidence>
<dbReference type="Pfam" id="PF08532">
    <property type="entry name" value="Glyco_hydro_42M"/>
    <property type="match status" value="1"/>
</dbReference>
<keyword evidence="8" id="KW-0732">Signal</keyword>
<evidence type="ECO:0000256" key="3">
    <source>
        <dbReference type="ARBA" id="ARBA00012756"/>
    </source>
</evidence>
<evidence type="ECO:0000256" key="5">
    <source>
        <dbReference type="ARBA" id="ARBA00022801"/>
    </source>
</evidence>
<dbReference type="SUPFAM" id="SSF51445">
    <property type="entry name" value="(Trans)glycosidases"/>
    <property type="match status" value="1"/>
</dbReference>
<dbReference type="AlphaFoldDB" id="A0A6L6QE62"/>
<dbReference type="Gene3D" id="3.20.20.80">
    <property type="entry name" value="Glycosidases"/>
    <property type="match status" value="1"/>
</dbReference>
<keyword evidence="12" id="KW-1185">Reference proteome</keyword>
<dbReference type="InterPro" id="IPR013529">
    <property type="entry name" value="Glyco_hydro_42_N"/>
</dbReference>
<dbReference type="EC" id="3.2.1.23" evidence="3"/>
<keyword evidence="4" id="KW-0479">Metal-binding</keyword>
<dbReference type="InterPro" id="IPR003476">
    <property type="entry name" value="Glyco_hydro_42"/>
</dbReference>
<evidence type="ECO:0000259" key="9">
    <source>
        <dbReference type="Pfam" id="PF02449"/>
    </source>
</evidence>
<evidence type="ECO:0000313" key="11">
    <source>
        <dbReference type="EMBL" id="MTW09946.1"/>
    </source>
</evidence>
<organism evidence="11 12">
    <name type="scientific">Massilia eburnea</name>
    <dbReference type="NCBI Taxonomy" id="1776165"/>
    <lineage>
        <taxon>Bacteria</taxon>
        <taxon>Pseudomonadati</taxon>
        <taxon>Pseudomonadota</taxon>
        <taxon>Betaproteobacteria</taxon>
        <taxon>Burkholderiales</taxon>
        <taxon>Oxalobacteraceae</taxon>
        <taxon>Telluria group</taxon>
        <taxon>Massilia</taxon>
    </lineage>
</organism>
<comment type="caution">
    <text evidence="11">The sequence shown here is derived from an EMBL/GenBank/DDBJ whole genome shotgun (WGS) entry which is preliminary data.</text>
</comment>
<feature type="signal peptide" evidence="8">
    <location>
        <begin position="1"/>
        <end position="26"/>
    </location>
</feature>
<evidence type="ECO:0000256" key="8">
    <source>
        <dbReference type="SAM" id="SignalP"/>
    </source>
</evidence>
<evidence type="ECO:0000256" key="2">
    <source>
        <dbReference type="ARBA" id="ARBA00005940"/>
    </source>
</evidence>
<dbReference type="Pfam" id="PF02449">
    <property type="entry name" value="Glyco_hydro_42"/>
    <property type="match status" value="1"/>
</dbReference>
<dbReference type="InterPro" id="IPR017853">
    <property type="entry name" value="GH"/>
</dbReference>
<keyword evidence="5" id="KW-0378">Hydrolase</keyword>